<organism evidence="2 3">
    <name type="scientific">Seiridium unicorne</name>
    <dbReference type="NCBI Taxonomy" id="138068"/>
    <lineage>
        <taxon>Eukaryota</taxon>
        <taxon>Fungi</taxon>
        <taxon>Dikarya</taxon>
        <taxon>Ascomycota</taxon>
        <taxon>Pezizomycotina</taxon>
        <taxon>Sordariomycetes</taxon>
        <taxon>Xylariomycetidae</taxon>
        <taxon>Amphisphaeriales</taxon>
        <taxon>Sporocadaceae</taxon>
        <taxon>Seiridium</taxon>
    </lineage>
</organism>
<keyword evidence="1" id="KW-1133">Transmembrane helix</keyword>
<keyword evidence="3" id="KW-1185">Reference proteome</keyword>
<comment type="caution">
    <text evidence="2">The sequence shown here is derived from an EMBL/GenBank/DDBJ whole genome shotgun (WGS) entry which is preliminary data.</text>
</comment>
<dbReference type="Proteomes" id="UP001408356">
    <property type="component" value="Unassembled WGS sequence"/>
</dbReference>
<feature type="transmembrane region" description="Helical" evidence="1">
    <location>
        <begin position="6"/>
        <end position="26"/>
    </location>
</feature>
<feature type="transmembrane region" description="Helical" evidence="1">
    <location>
        <begin position="74"/>
        <end position="93"/>
    </location>
</feature>
<dbReference type="EMBL" id="JARVKF010000299">
    <property type="protein sequence ID" value="KAK9419629.1"/>
    <property type="molecule type" value="Genomic_DNA"/>
</dbReference>
<sequence length="101" mass="11179">MTVVERVVVGPIGHSLPAILIGFNVVQRDFDNRPLSLFDILREPVLFHGAADFMLFGISAIDGNVGWIHPGGTLMYLMFALVFAMQIGFAFHVRCQLKSFA</sequence>
<reference evidence="2 3" key="1">
    <citation type="journal article" date="2024" name="J. Plant Pathol.">
        <title>Sequence and assembly of the genome of Seiridium unicorne, isolate CBS 538.82, causal agent of cypress canker disease.</title>
        <authorList>
            <person name="Scali E."/>
            <person name="Rocca G.D."/>
            <person name="Danti R."/>
            <person name="Garbelotto M."/>
            <person name="Barberini S."/>
            <person name="Baroncelli R."/>
            <person name="Emiliani G."/>
        </authorList>
    </citation>
    <scope>NUCLEOTIDE SEQUENCE [LARGE SCALE GENOMIC DNA]</scope>
    <source>
        <strain evidence="2 3">BM-138-508</strain>
    </source>
</reference>
<evidence type="ECO:0000313" key="3">
    <source>
        <dbReference type="Proteomes" id="UP001408356"/>
    </source>
</evidence>
<proteinExistence type="predicted"/>
<accession>A0ABR2UY59</accession>
<protein>
    <submittedName>
        <fullName evidence="2">Uncharacterized protein</fullName>
    </submittedName>
</protein>
<keyword evidence="1" id="KW-0472">Membrane</keyword>
<keyword evidence="1" id="KW-0812">Transmembrane</keyword>
<name>A0ABR2UY59_9PEZI</name>
<evidence type="ECO:0000256" key="1">
    <source>
        <dbReference type="SAM" id="Phobius"/>
    </source>
</evidence>
<gene>
    <name evidence="2" type="ORF">SUNI508_07115</name>
</gene>
<evidence type="ECO:0000313" key="2">
    <source>
        <dbReference type="EMBL" id="KAK9419629.1"/>
    </source>
</evidence>